<name>A0A061RCU6_9CHLO</name>
<accession>A0A061RCU6</accession>
<dbReference type="InterPro" id="IPR011992">
    <property type="entry name" value="EF-hand-dom_pair"/>
</dbReference>
<gene>
    <name evidence="1" type="ORF">TSPGSL018_8375</name>
</gene>
<dbReference type="EMBL" id="GBEZ01017784">
    <property type="protein sequence ID" value="JAC68584.1"/>
    <property type="molecule type" value="Transcribed_RNA"/>
</dbReference>
<protein>
    <submittedName>
        <fullName evidence="1">Ef-hand calcium-binding domain-containing protein 2</fullName>
    </submittedName>
</protein>
<reference evidence="1" key="1">
    <citation type="submission" date="2014-05" db="EMBL/GenBank/DDBJ databases">
        <title>The transcriptome of the halophilic microalga Tetraselmis sp. GSL018 isolated from the Great Salt Lake, Utah.</title>
        <authorList>
            <person name="Jinkerson R.E."/>
            <person name="D'Adamo S."/>
            <person name="Posewitz M.C."/>
        </authorList>
    </citation>
    <scope>NUCLEOTIDE SEQUENCE</scope>
    <source>
        <strain evidence="1">GSL018</strain>
    </source>
</reference>
<dbReference type="PANTHER" id="PTHR46763">
    <property type="entry name" value="DYNEIN REGULATORY COMPLEX PROTEIN 8"/>
    <property type="match status" value="1"/>
</dbReference>
<evidence type="ECO:0000313" key="1">
    <source>
        <dbReference type="EMBL" id="JAC68584.1"/>
    </source>
</evidence>
<dbReference type="Gene3D" id="1.10.238.10">
    <property type="entry name" value="EF-hand"/>
    <property type="match status" value="2"/>
</dbReference>
<dbReference type="FunFam" id="1.10.238.10:FF:000001">
    <property type="entry name" value="Calmodulin 1"/>
    <property type="match status" value="1"/>
</dbReference>
<dbReference type="SUPFAM" id="SSF47473">
    <property type="entry name" value="EF-hand"/>
    <property type="match status" value="1"/>
</dbReference>
<dbReference type="AlphaFoldDB" id="A0A061RCU6"/>
<organism evidence="1">
    <name type="scientific">Tetraselmis sp. GSL018</name>
    <dbReference type="NCBI Taxonomy" id="582737"/>
    <lineage>
        <taxon>Eukaryota</taxon>
        <taxon>Viridiplantae</taxon>
        <taxon>Chlorophyta</taxon>
        <taxon>core chlorophytes</taxon>
        <taxon>Chlorodendrophyceae</taxon>
        <taxon>Chlorodendrales</taxon>
        <taxon>Chlorodendraceae</taxon>
        <taxon>Tetraselmis</taxon>
    </lineage>
</organism>
<dbReference type="PANTHER" id="PTHR46763:SF1">
    <property type="entry name" value="DYNEIN REGULATORY COMPLEX PROTEIN 8"/>
    <property type="match status" value="1"/>
</dbReference>
<sequence>MSVTARQAQAAELETARRRAREAFLIFEHREGSKLVDVKEIPTVIRSLGINPTSEQCEMLVNDVRNEDGSPLVAVEKFESIMGQALVDTRTELRRDDYHRLLRAFRAFDPEKKGWINADFLKNLMLTRAEQFTADEVNHMLSVSVDEDTGKIFYEDYAMLLATDGRDI</sequence>
<proteinExistence type="predicted"/>